<gene>
    <name evidence="2" type="ORF">CCAP1982_LOCUS21310</name>
</gene>
<feature type="compositionally biased region" description="Basic residues" evidence="1">
    <location>
        <begin position="137"/>
        <end position="152"/>
    </location>
</feature>
<reference evidence="2" key="1">
    <citation type="submission" date="2020-11" db="EMBL/GenBank/DDBJ databases">
        <authorList>
            <person name="Whitehead M."/>
        </authorList>
    </citation>
    <scope>NUCLEOTIDE SEQUENCE</scope>
    <source>
        <strain evidence="2">EGII</strain>
    </source>
</reference>
<organism evidence="2 3">
    <name type="scientific">Ceratitis capitata</name>
    <name type="common">Mediterranean fruit fly</name>
    <name type="synonym">Tephritis capitata</name>
    <dbReference type="NCBI Taxonomy" id="7213"/>
    <lineage>
        <taxon>Eukaryota</taxon>
        <taxon>Metazoa</taxon>
        <taxon>Ecdysozoa</taxon>
        <taxon>Arthropoda</taxon>
        <taxon>Hexapoda</taxon>
        <taxon>Insecta</taxon>
        <taxon>Pterygota</taxon>
        <taxon>Neoptera</taxon>
        <taxon>Endopterygota</taxon>
        <taxon>Diptera</taxon>
        <taxon>Brachycera</taxon>
        <taxon>Muscomorpha</taxon>
        <taxon>Tephritoidea</taxon>
        <taxon>Tephritidae</taxon>
        <taxon>Ceratitis</taxon>
        <taxon>Ceratitis</taxon>
    </lineage>
</organism>
<keyword evidence="3" id="KW-1185">Reference proteome</keyword>
<dbReference type="AlphaFoldDB" id="A0A811VG65"/>
<protein>
    <submittedName>
        <fullName evidence="2">(Mediterranean fruit fly) hypothetical protein</fullName>
    </submittedName>
</protein>
<sequence>MLYTSSSTSHISDNIKKTHHNIIQHNNCQRHRNNTNNIHNNIHNNNMSKMSRSSSSMLPTGTGIKSTTTKATATTTKTKTAAATTSAAALNEATAAKVAIKSTPLHHARTEADGVATPTTTAAVAAGTTIKPIPKLRHMTSKNNSGHRHGSKSKQQSNVIKHLPKSDN</sequence>
<accession>A0A811VG65</accession>
<evidence type="ECO:0000256" key="1">
    <source>
        <dbReference type="SAM" id="MobiDB-lite"/>
    </source>
</evidence>
<evidence type="ECO:0000313" key="2">
    <source>
        <dbReference type="EMBL" id="CAD7013239.1"/>
    </source>
</evidence>
<name>A0A811VG65_CERCA</name>
<dbReference type="EMBL" id="CAJHJT010000056">
    <property type="protein sequence ID" value="CAD7013239.1"/>
    <property type="molecule type" value="Genomic_DNA"/>
</dbReference>
<proteinExistence type="predicted"/>
<comment type="caution">
    <text evidence="2">The sequence shown here is derived from an EMBL/GenBank/DDBJ whole genome shotgun (WGS) entry which is preliminary data.</text>
</comment>
<evidence type="ECO:0000313" key="3">
    <source>
        <dbReference type="Proteomes" id="UP000606786"/>
    </source>
</evidence>
<dbReference type="Proteomes" id="UP000606786">
    <property type="component" value="Unassembled WGS sequence"/>
</dbReference>
<feature type="region of interest" description="Disordered" evidence="1">
    <location>
        <begin position="137"/>
        <end position="168"/>
    </location>
</feature>
<feature type="region of interest" description="Disordered" evidence="1">
    <location>
        <begin position="50"/>
        <end position="76"/>
    </location>
</feature>
<feature type="compositionally biased region" description="Low complexity" evidence="1">
    <location>
        <begin position="67"/>
        <end position="76"/>
    </location>
</feature>